<evidence type="ECO:0008006" key="4">
    <source>
        <dbReference type="Google" id="ProtNLM"/>
    </source>
</evidence>
<name>A0A814RG71_9BILA</name>
<evidence type="ECO:0000313" key="3">
    <source>
        <dbReference type="Proteomes" id="UP000663864"/>
    </source>
</evidence>
<comment type="caution">
    <text evidence="2">The sequence shown here is derived from an EMBL/GenBank/DDBJ whole genome shotgun (WGS) entry which is preliminary data.</text>
</comment>
<protein>
    <recommendedName>
        <fullName evidence="4">BED-type domain-containing protein</fullName>
    </recommendedName>
</protein>
<reference evidence="2" key="1">
    <citation type="submission" date="2021-02" db="EMBL/GenBank/DDBJ databases">
        <authorList>
            <person name="Nowell W R."/>
        </authorList>
    </citation>
    <scope>NUCLEOTIDE SEQUENCE</scope>
</reference>
<proteinExistence type="predicted"/>
<dbReference type="Proteomes" id="UP000663864">
    <property type="component" value="Unassembled WGS sequence"/>
</dbReference>
<dbReference type="EMBL" id="CAJNOT010001038">
    <property type="protein sequence ID" value="CAF1133462.1"/>
    <property type="molecule type" value="Genomic_DNA"/>
</dbReference>
<accession>A0A814RG71</accession>
<evidence type="ECO:0000256" key="1">
    <source>
        <dbReference type="SAM" id="MobiDB-lite"/>
    </source>
</evidence>
<dbReference type="AlphaFoldDB" id="A0A814RG71"/>
<sequence length="257" mass="28466">MTSNEEEMEYRSYPSASVDALMSSARHRSVSRRHGCSLNSIHFQSLNRTSKHVTFTPKPIRSSGRSSNQSSICTKEKKGNVAISLVSPIPSSNLPGRFQSPVSPLLFDCSSDDEQHQRQNMRVTTRSRNVAISLVSPIPSSNPLGRFQSPVSPLPFDCPSDDEQHQSQNMRVTTRSGKMKKDAVLVYFILRSDGRYDCNTCHQLYMTYNGSATNLRRHFFIKHDIAAVMYGSQLSQTKKKSTVSNDGVSVSVGLGGG</sequence>
<evidence type="ECO:0000313" key="2">
    <source>
        <dbReference type="EMBL" id="CAF1133462.1"/>
    </source>
</evidence>
<gene>
    <name evidence="2" type="ORF">ZHD862_LOCUS19261</name>
</gene>
<feature type="compositionally biased region" description="Low complexity" evidence="1">
    <location>
        <begin position="62"/>
        <end position="71"/>
    </location>
</feature>
<feature type="region of interest" description="Disordered" evidence="1">
    <location>
        <begin position="52"/>
        <end position="75"/>
    </location>
</feature>
<organism evidence="2 3">
    <name type="scientific">Rotaria sordida</name>
    <dbReference type="NCBI Taxonomy" id="392033"/>
    <lineage>
        <taxon>Eukaryota</taxon>
        <taxon>Metazoa</taxon>
        <taxon>Spiralia</taxon>
        <taxon>Gnathifera</taxon>
        <taxon>Rotifera</taxon>
        <taxon>Eurotatoria</taxon>
        <taxon>Bdelloidea</taxon>
        <taxon>Philodinida</taxon>
        <taxon>Philodinidae</taxon>
        <taxon>Rotaria</taxon>
    </lineage>
</organism>